<dbReference type="EMBL" id="UYRS01018555">
    <property type="protein sequence ID" value="VDK37607.1"/>
    <property type="molecule type" value="Genomic_DNA"/>
</dbReference>
<dbReference type="AlphaFoldDB" id="A0A0R3W949"/>
<evidence type="ECO:0000313" key="3">
    <source>
        <dbReference type="Proteomes" id="UP000282613"/>
    </source>
</evidence>
<keyword evidence="3" id="KW-1185">Reference proteome</keyword>
<name>A0A0R3W949_TAEAS</name>
<organism evidence="4">
    <name type="scientific">Taenia asiatica</name>
    <name type="common">Asian tapeworm</name>
    <dbReference type="NCBI Taxonomy" id="60517"/>
    <lineage>
        <taxon>Eukaryota</taxon>
        <taxon>Metazoa</taxon>
        <taxon>Spiralia</taxon>
        <taxon>Lophotrochozoa</taxon>
        <taxon>Platyhelminthes</taxon>
        <taxon>Cestoda</taxon>
        <taxon>Eucestoda</taxon>
        <taxon>Cyclophyllidea</taxon>
        <taxon>Taeniidae</taxon>
        <taxon>Taenia</taxon>
    </lineage>
</organism>
<dbReference type="InterPro" id="IPR036179">
    <property type="entry name" value="Ig-like_dom_sf"/>
</dbReference>
<dbReference type="InterPro" id="IPR013783">
    <property type="entry name" value="Ig-like_fold"/>
</dbReference>
<evidence type="ECO:0000313" key="4">
    <source>
        <dbReference type="WBParaSite" id="TASK_0000694701-mRNA-1"/>
    </source>
</evidence>
<dbReference type="InterPro" id="IPR003599">
    <property type="entry name" value="Ig_sub"/>
</dbReference>
<dbReference type="Pfam" id="PF07686">
    <property type="entry name" value="V-set"/>
    <property type="match status" value="1"/>
</dbReference>
<dbReference type="Gene3D" id="2.60.40.10">
    <property type="entry name" value="Immunoglobulins"/>
    <property type="match status" value="1"/>
</dbReference>
<dbReference type="OrthoDB" id="10028801at2759"/>
<dbReference type="InterPro" id="IPR013106">
    <property type="entry name" value="Ig_V-set"/>
</dbReference>
<dbReference type="SMART" id="SM00409">
    <property type="entry name" value="IG"/>
    <property type="match status" value="1"/>
</dbReference>
<proteinExistence type="predicted"/>
<accession>A0A0R3W949</accession>
<sequence length="344" mass="38619">MNDMETFIRLGLAIRLDHQQPFLYVTDPQNTRAPLGGSVRLSCRLFWRDAFGNSWKGYTPPVRVQWIINGFGYQVDLLEASHQSRLTVVGNPSDGVYDLRINKVQLEDEGIFACQARIINGGLSVSADAIPPYWNQNYLTIGQSAMMIVRSKEAQLTVFSLPKRFGLFVGKFLTRPEAMPKGGSQQTCHLQEEQKIFVQIGKAIYLTCAGDESRPPALLEINFNGEKIPLSSRNQTSCKRMEEGDWCVKDVARIRHAAFNLLVMEYRKDVHAVKGFVRFMGVKNIETAKQSVRLILEVLIRSEFAKPLSVKCEVGNGEEFTQSGPPQKPFEAVASGTIHLHGRT</sequence>
<dbReference type="CDD" id="cd00096">
    <property type="entry name" value="Ig"/>
    <property type="match status" value="1"/>
</dbReference>
<feature type="domain" description="Ig-like" evidence="1">
    <location>
        <begin position="21"/>
        <end position="126"/>
    </location>
</feature>
<dbReference type="InterPro" id="IPR007110">
    <property type="entry name" value="Ig-like_dom"/>
</dbReference>
<dbReference type="SMART" id="SM00406">
    <property type="entry name" value="IGv"/>
    <property type="match status" value="1"/>
</dbReference>
<dbReference type="STRING" id="60517.A0A0R3W949"/>
<evidence type="ECO:0000259" key="1">
    <source>
        <dbReference type="PROSITE" id="PS50835"/>
    </source>
</evidence>
<evidence type="ECO:0000313" key="2">
    <source>
        <dbReference type="EMBL" id="VDK37607.1"/>
    </source>
</evidence>
<dbReference type="PROSITE" id="PS50835">
    <property type="entry name" value="IG_LIKE"/>
    <property type="match status" value="1"/>
</dbReference>
<gene>
    <name evidence="2" type="ORF">TASK_LOCUS6948</name>
</gene>
<reference evidence="2 3" key="2">
    <citation type="submission" date="2018-11" db="EMBL/GenBank/DDBJ databases">
        <authorList>
            <consortium name="Pathogen Informatics"/>
        </authorList>
    </citation>
    <scope>NUCLEOTIDE SEQUENCE [LARGE SCALE GENOMIC DNA]</scope>
</reference>
<dbReference type="SUPFAM" id="SSF48726">
    <property type="entry name" value="Immunoglobulin"/>
    <property type="match status" value="1"/>
</dbReference>
<dbReference type="WBParaSite" id="TASK_0000694701-mRNA-1">
    <property type="protein sequence ID" value="TASK_0000694701-mRNA-1"/>
    <property type="gene ID" value="TASK_0000694701"/>
</dbReference>
<protein>
    <submittedName>
        <fullName evidence="4">Ig-like domain-containing protein</fullName>
    </submittedName>
</protein>
<dbReference type="Proteomes" id="UP000282613">
    <property type="component" value="Unassembled WGS sequence"/>
</dbReference>
<reference evidence="4" key="1">
    <citation type="submission" date="2017-02" db="UniProtKB">
        <authorList>
            <consortium name="WormBaseParasite"/>
        </authorList>
    </citation>
    <scope>IDENTIFICATION</scope>
</reference>